<evidence type="ECO:0000313" key="3">
    <source>
        <dbReference type="EMBL" id="CAF0708864.1"/>
    </source>
</evidence>
<reference evidence="3" key="1">
    <citation type="submission" date="2021-02" db="EMBL/GenBank/DDBJ databases">
        <authorList>
            <person name="Nowell W R."/>
        </authorList>
    </citation>
    <scope>NUCLEOTIDE SEQUENCE</scope>
    <source>
        <strain evidence="3">Ploen Becks lab</strain>
    </source>
</reference>
<protein>
    <recommendedName>
        <fullName evidence="2">EF-hand domain-containing protein</fullName>
    </recommendedName>
</protein>
<keyword evidence="1" id="KW-0106">Calcium</keyword>
<dbReference type="SUPFAM" id="SSF47473">
    <property type="entry name" value="EF-hand"/>
    <property type="match status" value="1"/>
</dbReference>
<dbReference type="PROSITE" id="PS00018">
    <property type="entry name" value="EF_HAND_1"/>
    <property type="match status" value="1"/>
</dbReference>
<evidence type="ECO:0000313" key="4">
    <source>
        <dbReference type="Proteomes" id="UP000663879"/>
    </source>
</evidence>
<feature type="domain" description="EF-hand" evidence="2">
    <location>
        <begin position="382"/>
        <end position="411"/>
    </location>
</feature>
<comment type="caution">
    <text evidence="3">The sequence shown here is derived from an EMBL/GenBank/DDBJ whole genome shotgun (WGS) entry which is preliminary data.</text>
</comment>
<organism evidence="3 4">
    <name type="scientific">Brachionus calyciflorus</name>
    <dbReference type="NCBI Taxonomy" id="104777"/>
    <lineage>
        <taxon>Eukaryota</taxon>
        <taxon>Metazoa</taxon>
        <taxon>Spiralia</taxon>
        <taxon>Gnathifera</taxon>
        <taxon>Rotifera</taxon>
        <taxon>Eurotatoria</taxon>
        <taxon>Monogononta</taxon>
        <taxon>Pseudotrocha</taxon>
        <taxon>Ploima</taxon>
        <taxon>Brachionidae</taxon>
        <taxon>Brachionus</taxon>
    </lineage>
</organism>
<dbReference type="AlphaFoldDB" id="A0A813M3E5"/>
<accession>A0A813M3E5</accession>
<evidence type="ECO:0000259" key="2">
    <source>
        <dbReference type="PROSITE" id="PS50222"/>
    </source>
</evidence>
<dbReference type="InterPro" id="IPR018247">
    <property type="entry name" value="EF_Hand_1_Ca_BS"/>
</dbReference>
<dbReference type="InterPro" id="IPR002048">
    <property type="entry name" value="EF_hand_dom"/>
</dbReference>
<keyword evidence="4" id="KW-1185">Reference proteome</keyword>
<name>A0A813M3E5_9BILA</name>
<proteinExistence type="predicted"/>
<dbReference type="OrthoDB" id="10070508at2759"/>
<dbReference type="InterPro" id="IPR011992">
    <property type="entry name" value="EF-hand-dom_pair"/>
</dbReference>
<evidence type="ECO:0000256" key="1">
    <source>
        <dbReference type="ARBA" id="ARBA00022837"/>
    </source>
</evidence>
<dbReference type="Proteomes" id="UP000663879">
    <property type="component" value="Unassembled WGS sequence"/>
</dbReference>
<dbReference type="Gene3D" id="1.10.238.10">
    <property type="entry name" value="EF-hand"/>
    <property type="match status" value="1"/>
</dbReference>
<dbReference type="GO" id="GO:0005509">
    <property type="term" value="F:calcium ion binding"/>
    <property type="evidence" value="ECO:0007669"/>
    <property type="project" value="InterPro"/>
</dbReference>
<sequence>MQRGSETLRSLNSLSGYQDLDMVVETALRKTNLADQPVAYQTVSEGNLPERRVVQTARTVTAVLPSPTPLAPVSQDRNCSFLPPISLDQYKLNSDPNPEVIRKKPSEKVRYQQEVSVRFLEPPQPPKPGDIVVKHLPNRQIAPAPPLVVRQAPPRPADPAPLVIREVPPQPPQRVPDQLVLVPGKVLAPPARKVVVERLPQIPPKPQNVFLEKWLPFKNQKRRVVYQRPEPDCVLPNPRNLVIQWDAPEVEVNRVVKNLGTQQANPEEYVRRFGSELLRHEDFRQAATKFGAPQDVVVSNSHVELGLPELEGDVESLRLVDLDKSGLREYRTYLSGLGVQTGTARSSTGLGLVTSASSSNLVTMDQAQSTLNNLNGGTEKLLSDNDLRAYFNSLDTNQDGVLSYEEVSAAF</sequence>
<dbReference type="EMBL" id="CAJNOC010000037">
    <property type="protein sequence ID" value="CAF0708864.1"/>
    <property type="molecule type" value="Genomic_DNA"/>
</dbReference>
<dbReference type="PROSITE" id="PS50222">
    <property type="entry name" value="EF_HAND_2"/>
    <property type="match status" value="1"/>
</dbReference>
<gene>
    <name evidence="3" type="ORF">OXX778_LOCUS697</name>
</gene>